<feature type="region of interest" description="Disordered" evidence="1">
    <location>
        <begin position="463"/>
        <end position="497"/>
    </location>
</feature>
<dbReference type="EMBL" id="DVGB01000081">
    <property type="protein sequence ID" value="HIR01911.1"/>
    <property type="molecule type" value="Genomic_DNA"/>
</dbReference>
<accession>A0A9D1A113</accession>
<comment type="caution">
    <text evidence="2">The sequence shown here is derived from an EMBL/GenBank/DDBJ whole genome shotgun (WGS) entry which is preliminary data.</text>
</comment>
<sequence length="497" mass="56895">MMTVFNFGFLFYEKAHSKRFEKKMAKMAVSLSEEIERNADFPTEEHRRILERKMRRLSGMEAFDLSMEKLRDLDTEKSEHYLRGISSVFEHLTYEFTGRDDLKCAYFAYIVGRWYRKRPAADAIIEALFHYVRERSFYARQNALESLAVVADERTMIEAACAIDQSDSFHHPKLLTEALLSFQGNRGGLAQEAVKRFDEFAPHSQVAIVNFLRMYSVGQEGALSESELEERRAWVFSKLSDESVYSEVRLACIRYFMRWPWEPAGDELCALAAKDTPEEWEYAAVAATALASYPGEKTVAVLKRCLRSRMWYVRFNAAKSLYDLGLSLETDLADVLSGNDAYARDMLRYRWDYEAMRRGEVRGAGATEALEVQIADIAETEQSEASWEHARTTGLSFQDQSLSAQSTRDLEFLALALQRKRQSLASHMSSSDAWQEAAAAWSRVSTSWEEARESWHHVAEVNLEKQRASNETKEPFAKTRATAPKDQGDCEAKGGEQ</sequence>
<gene>
    <name evidence="2" type="ORF">IAA69_06595</name>
</gene>
<dbReference type="Proteomes" id="UP000824261">
    <property type="component" value="Unassembled WGS sequence"/>
</dbReference>
<evidence type="ECO:0008006" key="4">
    <source>
        <dbReference type="Google" id="ProtNLM"/>
    </source>
</evidence>
<dbReference type="Gene3D" id="1.25.10.10">
    <property type="entry name" value="Leucine-rich Repeat Variant"/>
    <property type="match status" value="1"/>
</dbReference>
<evidence type="ECO:0000313" key="2">
    <source>
        <dbReference type="EMBL" id="HIR01911.1"/>
    </source>
</evidence>
<evidence type="ECO:0000256" key="1">
    <source>
        <dbReference type="SAM" id="MobiDB-lite"/>
    </source>
</evidence>
<dbReference type="InterPro" id="IPR011989">
    <property type="entry name" value="ARM-like"/>
</dbReference>
<dbReference type="SUPFAM" id="SSF48371">
    <property type="entry name" value="ARM repeat"/>
    <property type="match status" value="1"/>
</dbReference>
<dbReference type="AlphaFoldDB" id="A0A9D1A113"/>
<proteinExistence type="predicted"/>
<evidence type="ECO:0000313" key="3">
    <source>
        <dbReference type="Proteomes" id="UP000824261"/>
    </source>
</evidence>
<organism evidence="2 3">
    <name type="scientific">Candidatus Aveggerthella stercoripullorum</name>
    <dbReference type="NCBI Taxonomy" id="2840688"/>
    <lineage>
        <taxon>Bacteria</taxon>
        <taxon>Bacillati</taxon>
        <taxon>Actinomycetota</taxon>
        <taxon>Coriobacteriia</taxon>
        <taxon>Eggerthellales</taxon>
        <taxon>Eggerthellaceae</taxon>
        <taxon>Eggerthellaceae incertae sedis</taxon>
        <taxon>Candidatus Aveggerthella</taxon>
    </lineage>
</organism>
<feature type="compositionally biased region" description="Basic and acidic residues" evidence="1">
    <location>
        <begin position="463"/>
        <end position="477"/>
    </location>
</feature>
<feature type="compositionally biased region" description="Basic and acidic residues" evidence="1">
    <location>
        <begin position="486"/>
        <end position="497"/>
    </location>
</feature>
<name>A0A9D1A113_9ACTN</name>
<reference evidence="2" key="2">
    <citation type="journal article" date="2021" name="PeerJ">
        <title>Extensive microbial diversity within the chicken gut microbiome revealed by metagenomics and culture.</title>
        <authorList>
            <person name="Gilroy R."/>
            <person name="Ravi A."/>
            <person name="Getino M."/>
            <person name="Pursley I."/>
            <person name="Horton D.L."/>
            <person name="Alikhan N.F."/>
            <person name="Baker D."/>
            <person name="Gharbi K."/>
            <person name="Hall N."/>
            <person name="Watson M."/>
            <person name="Adriaenssens E.M."/>
            <person name="Foster-Nyarko E."/>
            <person name="Jarju S."/>
            <person name="Secka A."/>
            <person name="Antonio M."/>
            <person name="Oren A."/>
            <person name="Chaudhuri R.R."/>
            <person name="La Ragione R."/>
            <person name="Hildebrand F."/>
            <person name="Pallen M.J."/>
        </authorList>
    </citation>
    <scope>NUCLEOTIDE SEQUENCE</scope>
    <source>
        <strain evidence="2">ChiGjej1B1-2707</strain>
    </source>
</reference>
<protein>
    <recommendedName>
        <fullName evidence="4">HEAT repeat domain-containing protein</fullName>
    </recommendedName>
</protein>
<dbReference type="InterPro" id="IPR016024">
    <property type="entry name" value="ARM-type_fold"/>
</dbReference>
<reference evidence="2" key="1">
    <citation type="submission" date="2020-10" db="EMBL/GenBank/DDBJ databases">
        <authorList>
            <person name="Gilroy R."/>
        </authorList>
    </citation>
    <scope>NUCLEOTIDE SEQUENCE</scope>
    <source>
        <strain evidence="2">ChiGjej1B1-2707</strain>
    </source>
</reference>